<evidence type="ECO:0000259" key="3">
    <source>
        <dbReference type="SMART" id="SM01174"/>
    </source>
</evidence>
<organism evidence="4 5">
    <name type="scientific">Aquila chrysaetos chrysaetos</name>
    <dbReference type="NCBI Taxonomy" id="223781"/>
    <lineage>
        <taxon>Eukaryota</taxon>
        <taxon>Metazoa</taxon>
        <taxon>Chordata</taxon>
        <taxon>Craniata</taxon>
        <taxon>Vertebrata</taxon>
        <taxon>Euteleostomi</taxon>
        <taxon>Archelosauria</taxon>
        <taxon>Archosauria</taxon>
        <taxon>Dinosauria</taxon>
        <taxon>Saurischia</taxon>
        <taxon>Theropoda</taxon>
        <taxon>Coelurosauria</taxon>
        <taxon>Aves</taxon>
        <taxon>Neognathae</taxon>
        <taxon>Neoaves</taxon>
        <taxon>Telluraves</taxon>
        <taxon>Accipitrimorphae</taxon>
        <taxon>Accipitriformes</taxon>
        <taxon>Accipitridae</taxon>
        <taxon>Accipitrinae</taxon>
        <taxon>Aquila</taxon>
    </lineage>
</organism>
<dbReference type="PANTHER" id="PTHR12473">
    <property type="entry name" value="UBIQUITIN CARBOXYL-TERMINAL HYDROLASE MINDY-4-RELATED"/>
    <property type="match status" value="1"/>
</dbReference>
<feature type="domain" description="Deubiquitinating enzyme MINDY-3/4 conserved" evidence="3">
    <location>
        <begin position="29"/>
        <end position="357"/>
    </location>
</feature>
<feature type="region of interest" description="Disordered" evidence="2">
    <location>
        <begin position="318"/>
        <end position="339"/>
    </location>
</feature>
<reference evidence="4" key="2">
    <citation type="submission" date="2025-09" db="UniProtKB">
        <authorList>
            <consortium name="Ensembl"/>
        </authorList>
    </citation>
    <scope>IDENTIFICATION</scope>
</reference>
<dbReference type="Pfam" id="PF13898">
    <property type="entry name" value="MINDY-3_4_CD"/>
    <property type="match status" value="1"/>
</dbReference>
<dbReference type="Proteomes" id="UP000472275">
    <property type="component" value="Chromosome 10"/>
</dbReference>
<keyword evidence="5" id="KW-1185">Reference proteome</keyword>
<evidence type="ECO:0000313" key="5">
    <source>
        <dbReference type="Proteomes" id="UP000472275"/>
    </source>
</evidence>
<dbReference type="GO" id="GO:1990380">
    <property type="term" value="F:K48-linked deubiquitinase activity"/>
    <property type="evidence" value="ECO:0007669"/>
    <property type="project" value="InterPro"/>
</dbReference>
<dbReference type="PANTHER" id="PTHR12473:SF18">
    <property type="entry name" value="INACTIVE UBIQUITIN CARBOXYL-TERMINAL HYDROLASE MINDY-4B"/>
    <property type="match status" value="1"/>
</dbReference>
<dbReference type="InterPro" id="IPR025257">
    <property type="entry name" value="MINDY-3/4_CD"/>
</dbReference>
<dbReference type="AlphaFoldDB" id="A0A663E0X6"/>
<dbReference type="InParanoid" id="A0A663E0X6"/>
<dbReference type="GO" id="GO:0071108">
    <property type="term" value="P:protein K48-linked deubiquitination"/>
    <property type="evidence" value="ECO:0007669"/>
    <property type="project" value="InterPro"/>
</dbReference>
<dbReference type="Ensembl" id="ENSACCT00020006130.1">
    <property type="protein sequence ID" value="ENSACCP00020005882.1"/>
    <property type="gene ID" value="ENSACCG00020004025.1"/>
</dbReference>
<proteinExistence type="inferred from homology"/>
<dbReference type="GeneTree" id="ENSGT00940000162644"/>
<comment type="similarity">
    <text evidence="1">Belongs to the MINDY deubiquitinase family. FAM188 subfamily.</text>
</comment>
<dbReference type="SMART" id="SM01174">
    <property type="entry name" value="DUF4205"/>
    <property type="match status" value="1"/>
</dbReference>
<dbReference type="GO" id="GO:0004843">
    <property type="term" value="F:cysteine-type deubiquitinase activity"/>
    <property type="evidence" value="ECO:0007669"/>
    <property type="project" value="InterPro"/>
</dbReference>
<evidence type="ECO:0000313" key="4">
    <source>
        <dbReference type="Ensembl" id="ENSACCP00020005882.1"/>
    </source>
</evidence>
<accession>A0A663E0X6</accession>
<evidence type="ECO:0000256" key="1">
    <source>
        <dbReference type="ARBA" id="ARBA00011074"/>
    </source>
</evidence>
<evidence type="ECO:0000256" key="2">
    <source>
        <dbReference type="SAM" id="MobiDB-lite"/>
    </source>
</evidence>
<sequence length="362" mass="40358">MTATALPRSSPKGVAYPNVNYLHTATSLRKLLFGNVFHVFTCEWTKAYFRFREPYSDLAYALEAGKVNVANILTWKGKKLCGISRQEQGEALAAALADTLWAAGGGGRAVVCLVTAAVHVMPSRDYTTDNFTERIQLFEFSEKAATLEFIFDHINCFKGEGSHGVILFLYSLIFSRTLARVQEDLDCAATPLLKFSFGNITCTQAVLSLLLTGRASPHQLDGGQEPGPSGAGVEARQQRVPVGYLRWGRAQAERQVCPRLRTPRLPVWLCGISGRHSVLFGTDSLLLSDWKRERVFHLYFYNGQQEQTTTAHLTIDTHSHHWEEDQSEDPSGPEKRRPSVEMAIRTKWAGATVSWNGTDPFF</sequence>
<dbReference type="InterPro" id="IPR039785">
    <property type="entry name" value="MINY3/4"/>
</dbReference>
<name>A0A663E0X6_AQUCH</name>
<gene>
    <name evidence="4" type="primary">MINDY4B</name>
</gene>
<reference evidence="4" key="1">
    <citation type="submission" date="2025-08" db="UniProtKB">
        <authorList>
            <consortium name="Ensembl"/>
        </authorList>
    </citation>
    <scope>IDENTIFICATION</scope>
</reference>
<protein>
    <submittedName>
        <fullName evidence="4">MINDY family member 4B</fullName>
    </submittedName>
</protein>